<proteinExistence type="predicted"/>
<organism evidence="2 3">
    <name type="scientific">Mangrovimicrobium sediminis</name>
    <dbReference type="NCBI Taxonomy" id="2562682"/>
    <lineage>
        <taxon>Bacteria</taxon>
        <taxon>Pseudomonadati</taxon>
        <taxon>Pseudomonadota</taxon>
        <taxon>Gammaproteobacteria</taxon>
        <taxon>Cellvibrionales</taxon>
        <taxon>Halieaceae</taxon>
        <taxon>Mangrovimicrobium</taxon>
    </lineage>
</organism>
<evidence type="ECO:0000313" key="3">
    <source>
        <dbReference type="Proteomes" id="UP000298050"/>
    </source>
</evidence>
<evidence type="ECO:0000313" key="2">
    <source>
        <dbReference type="EMBL" id="TGD73860.1"/>
    </source>
</evidence>
<accession>A0A4Z0M341</accession>
<sequence length="71" mass="8596">MGERARFEARDLGFEQPSCGTGTPRYIGIERRHMTRRVRADRRMDVRFEPGKQDRRKNNGRRAEDRMPKFW</sequence>
<dbReference type="EMBL" id="SRLE01000006">
    <property type="protein sequence ID" value="TGD73860.1"/>
    <property type="molecule type" value="Genomic_DNA"/>
</dbReference>
<comment type="caution">
    <text evidence="2">The sequence shown here is derived from an EMBL/GenBank/DDBJ whole genome shotgun (WGS) entry which is preliminary data.</text>
</comment>
<feature type="region of interest" description="Disordered" evidence="1">
    <location>
        <begin position="47"/>
        <end position="71"/>
    </location>
</feature>
<keyword evidence="3" id="KW-1185">Reference proteome</keyword>
<dbReference type="RefSeq" id="WP_135442168.1">
    <property type="nucleotide sequence ID" value="NZ_SRLE01000006.1"/>
</dbReference>
<protein>
    <submittedName>
        <fullName evidence="2">Uncharacterized protein</fullName>
    </submittedName>
</protein>
<gene>
    <name evidence="2" type="ORF">E4634_06875</name>
</gene>
<dbReference type="AlphaFoldDB" id="A0A4Z0M341"/>
<dbReference type="Proteomes" id="UP000298050">
    <property type="component" value="Unassembled WGS sequence"/>
</dbReference>
<reference evidence="2 3" key="1">
    <citation type="submission" date="2019-04" db="EMBL/GenBank/DDBJ databases">
        <title>Taxonomy of novel Haliea sp. from mangrove soil of West Coast of India.</title>
        <authorList>
            <person name="Verma A."/>
            <person name="Kumar P."/>
            <person name="Krishnamurthi S."/>
        </authorList>
    </citation>
    <scope>NUCLEOTIDE SEQUENCE [LARGE SCALE GENOMIC DNA]</scope>
    <source>
        <strain evidence="2 3">SAOS-164</strain>
    </source>
</reference>
<evidence type="ECO:0000256" key="1">
    <source>
        <dbReference type="SAM" id="MobiDB-lite"/>
    </source>
</evidence>
<name>A0A4Z0M341_9GAMM</name>